<dbReference type="InterPro" id="IPR025659">
    <property type="entry name" value="Tubby-like_C"/>
</dbReference>
<protein>
    <submittedName>
        <fullName evidence="2">Ribonuclease H-like domain-containing protein</fullName>
    </submittedName>
</protein>
<dbReference type="Pfam" id="PF04525">
    <property type="entry name" value="LOR"/>
    <property type="match status" value="1"/>
</dbReference>
<dbReference type="InterPro" id="IPR007612">
    <property type="entry name" value="LOR"/>
</dbReference>
<dbReference type="SUPFAM" id="SSF54518">
    <property type="entry name" value="Tubby C-terminal domain-like"/>
    <property type="match status" value="2"/>
</dbReference>
<dbReference type="Gene3D" id="2.40.160.200">
    <property type="entry name" value="LURP1-related"/>
    <property type="match status" value="1"/>
</dbReference>
<organism evidence="2 3">
    <name type="scientific">Tanacetum coccineum</name>
    <dbReference type="NCBI Taxonomy" id="301880"/>
    <lineage>
        <taxon>Eukaryota</taxon>
        <taxon>Viridiplantae</taxon>
        <taxon>Streptophyta</taxon>
        <taxon>Embryophyta</taxon>
        <taxon>Tracheophyta</taxon>
        <taxon>Spermatophyta</taxon>
        <taxon>Magnoliopsida</taxon>
        <taxon>eudicotyledons</taxon>
        <taxon>Gunneridae</taxon>
        <taxon>Pentapetalae</taxon>
        <taxon>asterids</taxon>
        <taxon>campanulids</taxon>
        <taxon>Asterales</taxon>
        <taxon>Asteraceae</taxon>
        <taxon>Asteroideae</taxon>
        <taxon>Anthemideae</taxon>
        <taxon>Anthemidinae</taxon>
        <taxon>Tanacetum</taxon>
    </lineage>
</organism>
<comment type="caution">
    <text evidence="2">The sequence shown here is derived from an EMBL/GenBank/DDBJ whole genome shotgun (WGS) entry which is preliminary data.</text>
</comment>
<keyword evidence="3" id="KW-1185">Reference proteome</keyword>
<name>A0ABQ5C6I3_9ASTR</name>
<proteinExistence type="inferred from homology"/>
<reference evidence="2" key="1">
    <citation type="journal article" date="2022" name="Int. J. Mol. Sci.">
        <title>Draft Genome of Tanacetum Coccineum: Genomic Comparison of Closely Related Tanacetum-Family Plants.</title>
        <authorList>
            <person name="Yamashiro T."/>
            <person name="Shiraishi A."/>
            <person name="Nakayama K."/>
            <person name="Satake H."/>
        </authorList>
    </citation>
    <scope>NUCLEOTIDE SEQUENCE</scope>
</reference>
<reference evidence="2" key="2">
    <citation type="submission" date="2022-01" db="EMBL/GenBank/DDBJ databases">
        <authorList>
            <person name="Yamashiro T."/>
            <person name="Shiraishi A."/>
            <person name="Satake H."/>
            <person name="Nakayama K."/>
        </authorList>
    </citation>
    <scope>NUCLEOTIDE SEQUENCE</scope>
</reference>
<gene>
    <name evidence="2" type="ORF">Tco_0892175</name>
</gene>
<dbReference type="PANTHER" id="PTHR31087:SF58">
    <property type="entry name" value="OS07G0230700 PROTEIN"/>
    <property type="match status" value="1"/>
</dbReference>
<evidence type="ECO:0000313" key="2">
    <source>
        <dbReference type="EMBL" id="GJT22238.1"/>
    </source>
</evidence>
<comment type="similarity">
    <text evidence="1">Belongs to the LOR family.</text>
</comment>
<dbReference type="Proteomes" id="UP001151760">
    <property type="component" value="Unassembled WGS sequence"/>
</dbReference>
<accession>A0ABQ5C6I3</accession>
<evidence type="ECO:0000313" key="3">
    <source>
        <dbReference type="Proteomes" id="UP001151760"/>
    </source>
</evidence>
<dbReference type="InterPro" id="IPR038595">
    <property type="entry name" value="LOR_sf"/>
</dbReference>
<dbReference type="EMBL" id="BQNB010013953">
    <property type="protein sequence ID" value="GJT22238.1"/>
    <property type="molecule type" value="Genomic_DNA"/>
</dbReference>
<dbReference type="PANTHER" id="PTHR31087">
    <property type="match status" value="1"/>
</dbReference>
<evidence type="ECO:0000256" key="1">
    <source>
        <dbReference type="ARBA" id="ARBA00005437"/>
    </source>
</evidence>
<sequence length="430" mass="48703">MPNSAAPNPHPNPTSTHSMVTRFYVGTNKKNHRYNCHVPTISPVPNSYTLAIKDPNWQRAMLDEYNTLIKNNTWVLVPRPPDANIVLSMWLSKHKYFAHGSLRRCQNDFLYGNLSDNVYMHQSPGFQDTRYPDHVCPLQRLYMASNRHPVHVLARIIASLHHEYSMIDLGPLTLVDTESKLGADGTPVSDGTLYRSLVDTLQYLIFTIPDLSYAVCRQYTLSHSSAEAECRGVSNAVADTSWLRNLFRELHSPLHYATIVYSVRDQVSTRQVRVLHVPSRYQYADTFTKGLPTALFDEFRPSLSVLRSPAPTAGGYQQMVHPVPIVSSRYMTSDWNSLLDLVIVREPFNLSKGNFTVTNSNGRVMFNVKGDLLSLDGTTVVAKMQKKHSLESIALRKDTFNVRVFPNVDYAFIVALVVILDQSKINKKFT</sequence>